<name>A0A9X2XPG1_9BACT</name>
<keyword evidence="1" id="KW-0812">Transmembrane</keyword>
<organism evidence="2 3">
    <name type="scientific">Paraflavisolibacter caeni</name>
    <dbReference type="NCBI Taxonomy" id="2982496"/>
    <lineage>
        <taxon>Bacteria</taxon>
        <taxon>Pseudomonadati</taxon>
        <taxon>Bacteroidota</taxon>
        <taxon>Chitinophagia</taxon>
        <taxon>Chitinophagales</taxon>
        <taxon>Chitinophagaceae</taxon>
        <taxon>Paraflavisolibacter</taxon>
    </lineage>
</organism>
<evidence type="ECO:0000313" key="3">
    <source>
        <dbReference type="Proteomes" id="UP001155483"/>
    </source>
</evidence>
<gene>
    <name evidence="2" type="ORF">OCK74_16895</name>
</gene>
<feature type="transmembrane region" description="Helical" evidence="1">
    <location>
        <begin position="12"/>
        <end position="32"/>
    </location>
</feature>
<comment type="caution">
    <text evidence="2">The sequence shown here is derived from an EMBL/GenBank/DDBJ whole genome shotgun (WGS) entry which is preliminary data.</text>
</comment>
<evidence type="ECO:0000313" key="2">
    <source>
        <dbReference type="EMBL" id="MCU7550799.1"/>
    </source>
</evidence>
<dbReference type="Pfam" id="PF20136">
    <property type="entry name" value="DUF6526"/>
    <property type="match status" value="1"/>
</dbReference>
<feature type="transmembrane region" description="Helical" evidence="1">
    <location>
        <begin position="44"/>
        <end position="61"/>
    </location>
</feature>
<dbReference type="RefSeq" id="WP_279298236.1">
    <property type="nucleotide sequence ID" value="NZ_JAOTIF010000015.1"/>
</dbReference>
<keyword evidence="3" id="KW-1185">Reference proteome</keyword>
<keyword evidence="1" id="KW-0472">Membrane</keyword>
<protein>
    <submittedName>
        <fullName evidence="2">DUF6526 family protein</fullName>
    </submittedName>
</protein>
<dbReference type="Proteomes" id="UP001155483">
    <property type="component" value="Unassembled WGS sequence"/>
</dbReference>
<accession>A0A9X2XPG1</accession>
<keyword evidence="1" id="KW-1133">Transmembrane helix</keyword>
<proteinExistence type="predicted"/>
<dbReference type="EMBL" id="JAOTIF010000015">
    <property type="protein sequence ID" value="MCU7550799.1"/>
    <property type="molecule type" value="Genomic_DNA"/>
</dbReference>
<reference evidence="2" key="1">
    <citation type="submission" date="2022-09" db="EMBL/GenBank/DDBJ databases">
        <authorList>
            <person name="Yuan C."/>
            <person name="Ke Z."/>
        </authorList>
    </citation>
    <scope>NUCLEOTIDE SEQUENCE</scope>
    <source>
        <strain evidence="2">LB-8</strain>
    </source>
</reference>
<dbReference type="AlphaFoldDB" id="A0A9X2XPG1"/>
<reference evidence="2" key="2">
    <citation type="submission" date="2023-04" db="EMBL/GenBank/DDBJ databases">
        <title>Paracnuella aquatica gen. nov., sp. nov., a member of the family Chitinophagaceae isolated from a hot spring.</title>
        <authorList>
            <person name="Wang C."/>
        </authorList>
    </citation>
    <scope>NUCLEOTIDE SEQUENCE</scope>
    <source>
        <strain evidence="2">LB-8</strain>
    </source>
</reference>
<sequence>MLEQNYKNHRRYVLTYHILTLLAIIALLIGSIRNVIYSNRENLYSASLLVLVSIVLLSLYIHSRAFAIKAQDRAIRAEESLRHFMLTGKPLDSRLTLSQIIALRFASDEEFPSLAQTAAEKGLSNDDIKKKVMKWRADWHRV</sequence>
<dbReference type="InterPro" id="IPR045385">
    <property type="entry name" value="DUF6526"/>
</dbReference>
<evidence type="ECO:0000256" key="1">
    <source>
        <dbReference type="SAM" id="Phobius"/>
    </source>
</evidence>